<sequence length="144" mass="15429">MMNRALFAAAVVVLIACDQAAKQLALADGSAVINSGVALSFLSGSNLLSLLVAACGLILVGWIYRDTVRNRTLHRPEYAAYALLVAGGTANLIDRFIHGGVVDFIRIWIIPTFNLADAMISTGIVLLLVLAHYYGTAQRADNQR</sequence>
<dbReference type="EC" id="3.4.23.36" evidence="9"/>
<comment type="subcellular location">
    <subcellularLocation>
        <location evidence="9">Cell membrane</location>
        <topology evidence="9">Multi-pass membrane protein</topology>
    </subcellularLocation>
</comment>
<keyword evidence="5 9" id="KW-0064">Aspartyl protease</keyword>
<dbReference type="PATRIC" id="fig|1617426.3.peg.610"/>
<dbReference type="HAMAP" id="MF_00161">
    <property type="entry name" value="LspA"/>
    <property type="match status" value="1"/>
</dbReference>
<feature type="transmembrane region" description="Helical" evidence="9">
    <location>
        <begin position="76"/>
        <end position="93"/>
    </location>
</feature>
<keyword evidence="3 9" id="KW-0645">Protease</keyword>
<evidence type="ECO:0000256" key="7">
    <source>
        <dbReference type="ARBA" id="ARBA00022989"/>
    </source>
</evidence>
<feature type="active site" evidence="9">
    <location>
        <position position="117"/>
    </location>
</feature>
<reference evidence="11 12" key="1">
    <citation type="submission" date="2015-02" db="EMBL/GenBank/DDBJ databases">
        <title>Improved understanding of the partial-nitritation anammox process through 23 genomes representing the majority of the microbial community.</title>
        <authorList>
            <person name="Speth D.R."/>
            <person name="In T Zandt M."/>
            <person name="Guerrero Cruz S."/>
            <person name="Jetten M.S."/>
            <person name="Dutilh B.E."/>
        </authorList>
    </citation>
    <scope>NUCLEOTIDE SEQUENCE [LARGE SCALE GENOMIC DNA]</scope>
    <source>
        <strain evidence="11">OLB20</strain>
    </source>
</reference>
<evidence type="ECO:0000256" key="6">
    <source>
        <dbReference type="ARBA" id="ARBA00022801"/>
    </source>
</evidence>
<evidence type="ECO:0000256" key="4">
    <source>
        <dbReference type="ARBA" id="ARBA00022692"/>
    </source>
</evidence>
<proteinExistence type="inferred from homology"/>
<evidence type="ECO:0000313" key="11">
    <source>
        <dbReference type="EMBL" id="KXK26607.1"/>
    </source>
</evidence>
<dbReference type="PANTHER" id="PTHR33695">
    <property type="entry name" value="LIPOPROTEIN SIGNAL PEPTIDASE"/>
    <property type="match status" value="1"/>
</dbReference>
<evidence type="ECO:0000256" key="10">
    <source>
        <dbReference type="RuleBase" id="RU004181"/>
    </source>
</evidence>
<evidence type="ECO:0000313" key="12">
    <source>
        <dbReference type="Proteomes" id="UP000070457"/>
    </source>
</evidence>
<evidence type="ECO:0000256" key="9">
    <source>
        <dbReference type="HAMAP-Rule" id="MF_00161"/>
    </source>
</evidence>
<keyword evidence="7 9" id="KW-1133">Transmembrane helix</keyword>
<dbReference type="PROSITE" id="PS51257">
    <property type="entry name" value="PROKAR_LIPOPROTEIN"/>
    <property type="match status" value="1"/>
</dbReference>
<keyword evidence="4 9" id="KW-0812">Transmembrane</keyword>
<organism evidence="11 12">
    <name type="scientific">candidate division WS6 bacterium OLB20</name>
    <dbReference type="NCBI Taxonomy" id="1617426"/>
    <lineage>
        <taxon>Bacteria</taxon>
        <taxon>Candidatus Dojkabacteria</taxon>
    </lineage>
</organism>
<comment type="catalytic activity">
    <reaction evidence="9">
        <text>Release of signal peptides from bacterial membrane prolipoproteins. Hydrolyzes -Xaa-Yaa-Zaa-|-(S,diacylglyceryl)Cys-, in which Xaa is hydrophobic (preferably Leu), and Yaa (Ala or Ser) and Zaa (Gly or Ala) have small, neutral side chains.</text>
        <dbReference type="EC" id="3.4.23.36"/>
    </reaction>
</comment>
<dbReference type="PROSITE" id="PS00855">
    <property type="entry name" value="SPASE_II"/>
    <property type="match status" value="1"/>
</dbReference>
<evidence type="ECO:0000256" key="2">
    <source>
        <dbReference type="ARBA" id="ARBA00022475"/>
    </source>
</evidence>
<evidence type="ECO:0000256" key="1">
    <source>
        <dbReference type="ARBA" id="ARBA00006139"/>
    </source>
</evidence>
<dbReference type="Pfam" id="PF01252">
    <property type="entry name" value="Peptidase_A8"/>
    <property type="match status" value="1"/>
</dbReference>
<keyword evidence="2 9" id="KW-1003">Cell membrane</keyword>
<evidence type="ECO:0000256" key="3">
    <source>
        <dbReference type="ARBA" id="ARBA00022670"/>
    </source>
</evidence>
<keyword evidence="6 9" id="KW-0378">Hydrolase</keyword>
<dbReference type="PRINTS" id="PR00781">
    <property type="entry name" value="LIPOSIGPTASE"/>
</dbReference>
<name>A0A136LYD5_9BACT</name>
<dbReference type="Proteomes" id="UP000070457">
    <property type="component" value="Unassembled WGS sequence"/>
</dbReference>
<evidence type="ECO:0000256" key="5">
    <source>
        <dbReference type="ARBA" id="ARBA00022750"/>
    </source>
</evidence>
<comment type="function">
    <text evidence="9">This protein specifically catalyzes the removal of signal peptides from prolipoproteins.</text>
</comment>
<keyword evidence="8 9" id="KW-0472">Membrane</keyword>
<keyword evidence="11" id="KW-0449">Lipoprotein</keyword>
<comment type="similarity">
    <text evidence="1 9 10">Belongs to the peptidase A8 family.</text>
</comment>
<feature type="active site" evidence="9">
    <location>
        <position position="103"/>
    </location>
</feature>
<comment type="caution">
    <text evidence="11">The sequence shown here is derived from an EMBL/GenBank/DDBJ whole genome shotgun (WGS) entry which is preliminary data.</text>
</comment>
<dbReference type="GO" id="GO:0006508">
    <property type="term" value="P:proteolysis"/>
    <property type="evidence" value="ECO:0007669"/>
    <property type="project" value="UniProtKB-KW"/>
</dbReference>
<dbReference type="GO" id="GO:0005886">
    <property type="term" value="C:plasma membrane"/>
    <property type="evidence" value="ECO:0007669"/>
    <property type="project" value="UniProtKB-SubCell"/>
</dbReference>
<feature type="transmembrane region" description="Helical" evidence="9">
    <location>
        <begin position="105"/>
        <end position="134"/>
    </location>
</feature>
<dbReference type="PANTHER" id="PTHR33695:SF1">
    <property type="entry name" value="LIPOPROTEIN SIGNAL PEPTIDASE"/>
    <property type="match status" value="1"/>
</dbReference>
<comment type="caution">
    <text evidence="9">Lacks conserved residue(s) required for the propagation of feature annotation.</text>
</comment>
<dbReference type="UniPathway" id="UPA00665"/>
<comment type="pathway">
    <text evidence="9">Protein modification; lipoprotein biosynthesis (signal peptide cleavage).</text>
</comment>
<dbReference type="EMBL" id="JYNZ01000003">
    <property type="protein sequence ID" value="KXK26607.1"/>
    <property type="molecule type" value="Genomic_DNA"/>
</dbReference>
<dbReference type="GO" id="GO:0004190">
    <property type="term" value="F:aspartic-type endopeptidase activity"/>
    <property type="evidence" value="ECO:0007669"/>
    <property type="project" value="UniProtKB-UniRule"/>
</dbReference>
<accession>A0A136LYD5</accession>
<feature type="transmembrane region" description="Helical" evidence="9">
    <location>
        <begin position="37"/>
        <end position="64"/>
    </location>
</feature>
<dbReference type="InterPro" id="IPR001872">
    <property type="entry name" value="Peptidase_A8"/>
</dbReference>
<dbReference type="STRING" id="1617426.TR69_WS6001000613"/>
<evidence type="ECO:0000256" key="8">
    <source>
        <dbReference type="ARBA" id="ARBA00023136"/>
    </source>
</evidence>
<gene>
    <name evidence="9 11" type="primary">lspA</name>
    <name evidence="11" type="ORF">TR69_WS6001000613</name>
</gene>
<protein>
    <recommendedName>
        <fullName evidence="9">Lipoprotein signal peptidase</fullName>
        <ecNumber evidence="9">3.4.23.36</ecNumber>
    </recommendedName>
    <alternativeName>
        <fullName evidence="9">Prolipoprotein signal peptidase</fullName>
    </alternativeName>
    <alternativeName>
        <fullName evidence="9">Signal peptidase II</fullName>
        <shortName evidence="9">SPase II</shortName>
    </alternativeName>
</protein>
<dbReference type="AlphaFoldDB" id="A0A136LYD5"/>